<dbReference type="AlphaFoldDB" id="W4JQT5"/>
<dbReference type="RefSeq" id="XP_009552862.1">
    <property type="nucleotide sequence ID" value="XM_009554567.1"/>
</dbReference>
<dbReference type="InParanoid" id="W4JQT5"/>
<dbReference type="Gene3D" id="3.90.20.10">
    <property type="match status" value="1"/>
</dbReference>
<evidence type="ECO:0000259" key="3">
    <source>
        <dbReference type="Pfam" id="PF08593"/>
    </source>
</evidence>
<dbReference type="OrthoDB" id="3067629at2759"/>
<evidence type="ECO:0000313" key="4">
    <source>
        <dbReference type="EMBL" id="ETW75445.1"/>
    </source>
</evidence>
<evidence type="ECO:0000256" key="1">
    <source>
        <dbReference type="ARBA" id="ARBA00005788"/>
    </source>
</evidence>
<reference evidence="4 5" key="1">
    <citation type="journal article" date="2012" name="New Phytol.">
        <title>Insight into trade-off between wood decay and parasitism from the genome of a fungal forest pathogen.</title>
        <authorList>
            <person name="Olson A."/>
            <person name="Aerts A."/>
            <person name="Asiegbu F."/>
            <person name="Belbahri L."/>
            <person name="Bouzid O."/>
            <person name="Broberg A."/>
            <person name="Canback B."/>
            <person name="Coutinho P.M."/>
            <person name="Cullen D."/>
            <person name="Dalman K."/>
            <person name="Deflorio G."/>
            <person name="van Diepen L.T."/>
            <person name="Dunand C."/>
            <person name="Duplessis S."/>
            <person name="Durling M."/>
            <person name="Gonthier P."/>
            <person name="Grimwood J."/>
            <person name="Fossdal C.G."/>
            <person name="Hansson D."/>
            <person name="Henrissat B."/>
            <person name="Hietala A."/>
            <person name="Himmelstrand K."/>
            <person name="Hoffmeister D."/>
            <person name="Hogberg N."/>
            <person name="James T.Y."/>
            <person name="Karlsson M."/>
            <person name="Kohler A."/>
            <person name="Kues U."/>
            <person name="Lee Y.H."/>
            <person name="Lin Y.C."/>
            <person name="Lind M."/>
            <person name="Lindquist E."/>
            <person name="Lombard V."/>
            <person name="Lucas S."/>
            <person name="Lunden K."/>
            <person name="Morin E."/>
            <person name="Murat C."/>
            <person name="Park J."/>
            <person name="Raffaello T."/>
            <person name="Rouze P."/>
            <person name="Salamov A."/>
            <person name="Schmutz J."/>
            <person name="Solheim H."/>
            <person name="Stahlberg J."/>
            <person name="Velez H."/>
            <person name="de Vries R.P."/>
            <person name="Wiebenga A."/>
            <person name="Woodward S."/>
            <person name="Yakovlev I."/>
            <person name="Garbelotto M."/>
            <person name="Martin F."/>
            <person name="Grigoriev I.V."/>
            <person name="Stenlid J."/>
        </authorList>
    </citation>
    <scope>NUCLEOTIDE SEQUENCE [LARGE SCALE GENOMIC DNA]</scope>
    <source>
        <strain evidence="4 5">TC 32-1</strain>
    </source>
</reference>
<protein>
    <recommendedName>
        <fullName evidence="3">Mug135-like C-terminal domain-containing protein</fullName>
    </recommendedName>
</protein>
<evidence type="ECO:0000313" key="5">
    <source>
        <dbReference type="Proteomes" id="UP000030671"/>
    </source>
</evidence>
<dbReference type="HOGENOM" id="CLU_1133609_0_0_1"/>
<organism evidence="4 5">
    <name type="scientific">Heterobasidion irregulare (strain TC 32-1)</name>
    <dbReference type="NCBI Taxonomy" id="747525"/>
    <lineage>
        <taxon>Eukaryota</taxon>
        <taxon>Fungi</taxon>
        <taxon>Dikarya</taxon>
        <taxon>Basidiomycota</taxon>
        <taxon>Agaricomycotina</taxon>
        <taxon>Agaricomycetes</taxon>
        <taxon>Russulales</taxon>
        <taxon>Bondarzewiaceae</taxon>
        <taxon>Heterobasidion</taxon>
        <taxon>Heterobasidion annosum species complex</taxon>
    </lineage>
</organism>
<keyword evidence="2" id="KW-0175">Coiled coil</keyword>
<comment type="similarity">
    <text evidence="1">Belongs to the UPF0612 family.</text>
</comment>
<proteinExistence type="inferred from homology"/>
<feature type="domain" description="Mug135-like C-terminal" evidence="3">
    <location>
        <begin position="190"/>
        <end position="267"/>
    </location>
</feature>
<gene>
    <name evidence="4" type="ORF">HETIRDRAFT_482175</name>
</gene>
<evidence type="ECO:0000256" key="2">
    <source>
        <dbReference type="SAM" id="Coils"/>
    </source>
</evidence>
<dbReference type="Pfam" id="PF08593">
    <property type="entry name" value="Mug135_C"/>
    <property type="match status" value="1"/>
</dbReference>
<dbReference type="Proteomes" id="UP000030671">
    <property type="component" value="Unassembled WGS sequence"/>
</dbReference>
<name>W4JQT5_HETIT</name>
<dbReference type="GeneID" id="20678013"/>
<keyword evidence="5" id="KW-1185">Reference proteome</keyword>
<dbReference type="KEGG" id="hir:HETIRDRAFT_482175"/>
<dbReference type="InterPro" id="IPR013902">
    <property type="entry name" value="Mug135-like_C"/>
</dbReference>
<accession>W4JQT5</accession>
<dbReference type="EMBL" id="KI925466">
    <property type="protein sequence ID" value="ETW75445.1"/>
    <property type="molecule type" value="Genomic_DNA"/>
</dbReference>
<feature type="coiled-coil region" evidence="2">
    <location>
        <begin position="97"/>
        <end position="124"/>
    </location>
</feature>
<sequence length="278" mass="31742">MDIVNLPTIPLPQFTGNIHVPAAREGVADDAKVSDAALLESRVLHYAEDDKVPRSDLAKAARYKAAIVAQSLVVTGGAMAAAPAWFQQYNANFEQFRTELNQKVDQHHQEFVQLRQDFTQLRQEFVQHRQEFVQHRQEFVQHRQEFVQHRQEFLQHRTEFQQFRTRATNDMAKISKRQALTHRQVALANNRKAGVEGFEEVPFPNGTYPSETLVNDAVLTPLTSVDVVTHLGRGQSRKYFACYFPGVAIPGELDDCYEPILRAIGCRVFEDRTPPVED</sequence>